<sequence length="612" mass="70272">MKKRSLWLITALMTIALLGVFVMQLYYIREAYNLKSQLFQQDVTQALSAVVSKVQKRYAASHLNKKDDQLRAEREAELRDKAQLLVDFKEQHKANEELRKLEQQKKIIADLNMQDSVIRNNYLRPMIISEKEYVSMSSVDNDKKSPLQVDMNFGVDKAGNVITANINQTYIPEKIVTFKVTTDRLPDSIRYLAFNPFNRKPLLITLPRVSPEMAAKFKSEDEIEAQKFQRAFKELLNDTVMIKNNSLNYLEDVAKEMQQENIPIDERVSRDVLDTLIRNELLNRNIKLNYDFWVKLANKDSVLYRRVSNSYVEPVPADVHKMALFSNDIFRDPGMLYVNFPNENSLILGNLSATMGSSAGLLLILIFIFAYTIYAILKQKKISEMKTDFINNMTHEFKTPVATIMIASEALKDPEITEDKNRVKRLAGIIYDENVRLGNHIERVLSIARLEKKELKLERTELNINDLILVVVDSMNLQLQKKDAEIKLHLDASEPIIYADELHLSNVIYNLIDNANKYSVSAPKITLSTKNTGKNMIIEVADEGIGMTKEQTKRIFDQFYRVPTGNLHDVKGFGLGLNYVQDIIAQMNGLIKVNSEKDKGTVFEIILPLNHN</sequence>
<dbReference type="SUPFAM" id="SSF55874">
    <property type="entry name" value="ATPase domain of HSP90 chaperone/DNA topoisomerase II/histidine kinase"/>
    <property type="match status" value="1"/>
</dbReference>
<keyword evidence="4" id="KW-0808">Transferase</keyword>
<keyword evidence="5 9" id="KW-0418">Kinase</keyword>
<dbReference type="InterPro" id="IPR004358">
    <property type="entry name" value="Sig_transdc_His_kin-like_C"/>
</dbReference>
<dbReference type="Pfam" id="PF00512">
    <property type="entry name" value="HisKA"/>
    <property type="match status" value="1"/>
</dbReference>
<feature type="domain" description="Histidine kinase" evidence="8">
    <location>
        <begin position="392"/>
        <end position="611"/>
    </location>
</feature>
<dbReference type="InterPro" id="IPR005467">
    <property type="entry name" value="His_kinase_dom"/>
</dbReference>
<keyword evidence="7" id="KW-1133">Transmembrane helix</keyword>
<dbReference type="PROSITE" id="PS50109">
    <property type="entry name" value="HIS_KIN"/>
    <property type="match status" value="1"/>
</dbReference>
<name>A0A1D7QG13_9SPHI</name>
<evidence type="ECO:0000256" key="1">
    <source>
        <dbReference type="ARBA" id="ARBA00000085"/>
    </source>
</evidence>
<dbReference type="EC" id="2.7.13.3" evidence="2"/>
<dbReference type="EMBL" id="CP017141">
    <property type="protein sequence ID" value="AOM77638.1"/>
    <property type="molecule type" value="Genomic_DNA"/>
</dbReference>
<evidence type="ECO:0000259" key="8">
    <source>
        <dbReference type="PROSITE" id="PS50109"/>
    </source>
</evidence>
<dbReference type="InterPro" id="IPR036890">
    <property type="entry name" value="HATPase_C_sf"/>
</dbReference>
<dbReference type="KEGG" id="psty:BFS30_10945"/>
<dbReference type="Pfam" id="PF02518">
    <property type="entry name" value="HATPase_c"/>
    <property type="match status" value="1"/>
</dbReference>
<dbReference type="InterPro" id="IPR003594">
    <property type="entry name" value="HATPase_dom"/>
</dbReference>
<dbReference type="RefSeq" id="WP_069379327.1">
    <property type="nucleotide sequence ID" value="NZ_CP017141.1"/>
</dbReference>
<dbReference type="InterPro" id="IPR036097">
    <property type="entry name" value="HisK_dim/P_sf"/>
</dbReference>
<evidence type="ECO:0000256" key="7">
    <source>
        <dbReference type="SAM" id="Phobius"/>
    </source>
</evidence>
<dbReference type="InterPro" id="IPR050351">
    <property type="entry name" value="BphY/WalK/GraS-like"/>
</dbReference>
<dbReference type="GO" id="GO:0005886">
    <property type="term" value="C:plasma membrane"/>
    <property type="evidence" value="ECO:0007669"/>
    <property type="project" value="TreeGrafter"/>
</dbReference>
<dbReference type="PANTHER" id="PTHR45453:SF1">
    <property type="entry name" value="PHOSPHATE REGULON SENSOR PROTEIN PHOR"/>
    <property type="match status" value="1"/>
</dbReference>
<evidence type="ECO:0000256" key="5">
    <source>
        <dbReference type="ARBA" id="ARBA00022777"/>
    </source>
</evidence>
<feature type="transmembrane region" description="Helical" evidence="7">
    <location>
        <begin position="7"/>
        <end position="27"/>
    </location>
</feature>
<dbReference type="Proteomes" id="UP000094313">
    <property type="component" value="Chromosome"/>
</dbReference>
<dbReference type="Gene3D" id="3.30.565.10">
    <property type="entry name" value="Histidine kinase-like ATPase, C-terminal domain"/>
    <property type="match status" value="1"/>
</dbReference>
<comment type="catalytic activity">
    <reaction evidence="1">
        <text>ATP + protein L-histidine = ADP + protein N-phospho-L-histidine.</text>
        <dbReference type="EC" id="2.7.13.3"/>
    </reaction>
</comment>
<accession>A0A1D7QG13</accession>
<evidence type="ECO:0000256" key="2">
    <source>
        <dbReference type="ARBA" id="ARBA00012438"/>
    </source>
</evidence>
<evidence type="ECO:0000256" key="3">
    <source>
        <dbReference type="ARBA" id="ARBA00022553"/>
    </source>
</evidence>
<dbReference type="SMART" id="SM00387">
    <property type="entry name" value="HATPase_c"/>
    <property type="match status" value="1"/>
</dbReference>
<dbReference type="AlphaFoldDB" id="A0A1D7QG13"/>
<evidence type="ECO:0000313" key="10">
    <source>
        <dbReference type="Proteomes" id="UP000094313"/>
    </source>
</evidence>
<organism evidence="9 10">
    <name type="scientific">Pedobacter steynii</name>
    <dbReference type="NCBI Taxonomy" id="430522"/>
    <lineage>
        <taxon>Bacteria</taxon>
        <taxon>Pseudomonadati</taxon>
        <taxon>Bacteroidota</taxon>
        <taxon>Sphingobacteriia</taxon>
        <taxon>Sphingobacteriales</taxon>
        <taxon>Sphingobacteriaceae</taxon>
        <taxon>Pedobacter</taxon>
    </lineage>
</organism>
<proteinExistence type="predicted"/>
<dbReference type="OrthoDB" id="921707at2"/>
<dbReference type="InterPro" id="IPR003661">
    <property type="entry name" value="HisK_dim/P_dom"/>
</dbReference>
<dbReference type="FunFam" id="3.30.565.10:FF:000006">
    <property type="entry name" value="Sensor histidine kinase WalK"/>
    <property type="match status" value="1"/>
</dbReference>
<dbReference type="PANTHER" id="PTHR45453">
    <property type="entry name" value="PHOSPHATE REGULON SENSOR PROTEIN PHOR"/>
    <property type="match status" value="1"/>
</dbReference>
<dbReference type="Gene3D" id="1.10.287.130">
    <property type="match status" value="1"/>
</dbReference>
<dbReference type="SUPFAM" id="SSF47384">
    <property type="entry name" value="Homodimeric domain of signal transducing histidine kinase"/>
    <property type="match status" value="1"/>
</dbReference>
<evidence type="ECO:0000313" key="9">
    <source>
        <dbReference type="EMBL" id="AOM77638.1"/>
    </source>
</evidence>
<dbReference type="GO" id="GO:0004721">
    <property type="term" value="F:phosphoprotein phosphatase activity"/>
    <property type="evidence" value="ECO:0007669"/>
    <property type="project" value="TreeGrafter"/>
</dbReference>
<dbReference type="CDD" id="cd00075">
    <property type="entry name" value="HATPase"/>
    <property type="match status" value="1"/>
</dbReference>
<evidence type="ECO:0000256" key="4">
    <source>
        <dbReference type="ARBA" id="ARBA00022679"/>
    </source>
</evidence>
<keyword evidence="6" id="KW-0902">Two-component regulatory system</keyword>
<reference evidence="9 10" key="1">
    <citation type="submission" date="2016-08" db="EMBL/GenBank/DDBJ databases">
        <authorList>
            <person name="Seilhamer J.J."/>
        </authorList>
    </citation>
    <scope>NUCLEOTIDE SEQUENCE [LARGE SCALE GENOMIC DNA]</scope>
    <source>
        <strain evidence="9 10">DX4</strain>
    </source>
</reference>
<dbReference type="PRINTS" id="PR00344">
    <property type="entry name" value="BCTRLSENSOR"/>
</dbReference>
<dbReference type="GO" id="GO:0016036">
    <property type="term" value="P:cellular response to phosphate starvation"/>
    <property type="evidence" value="ECO:0007669"/>
    <property type="project" value="TreeGrafter"/>
</dbReference>
<keyword evidence="7" id="KW-0812">Transmembrane</keyword>
<protein>
    <recommendedName>
        <fullName evidence="2">histidine kinase</fullName>
        <ecNumber evidence="2">2.7.13.3</ecNumber>
    </recommendedName>
</protein>
<dbReference type="GO" id="GO:0000155">
    <property type="term" value="F:phosphorelay sensor kinase activity"/>
    <property type="evidence" value="ECO:0007669"/>
    <property type="project" value="InterPro"/>
</dbReference>
<keyword evidence="7" id="KW-0472">Membrane</keyword>
<keyword evidence="3" id="KW-0597">Phosphoprotein</keyword>
<keyword evidence="10" id="KW-1185">Reference proteome</keyword>
<dbReference type="SMART" id="SM00388">
    <property type="entry name" value="HisKA"/>
    <property type="match status" value="1"/>
</dbReference>
<evidence type="ECO:0000256" key="6">
    <source>
        <dbReference type="ARBA" id="ARBA00023012"/>
    </source>
</evidence>
<gene>
    <name evidence="9" type="ORF">BFS30_10945</name>
</gene>
<feature type="transmembrane region" description="Helical" evidence="7">
    <location>
        <begin position="355"/>
        <end position="377"/>
    </location>
</feature>
<dbReference type="CDD" id="cd00082">
    <property type="entry name" value="HisKA"/>
    <property type="match status" value="1"/>
</dbReference>